<keyword evidence="4" id="KW-1185">Reference proteome</keyword>
<comment type="caution">
    <text evidence="3">The sequence shown here is derived from an EMBL/GenBank/DDBJ whole genome shotgun (WGS) entry which is preliminary data.</text>
</comment>
<dbReference type="Proteomes" id="UP000237631">
    <property type="component" value="Unassembled WGS sequence"/>
</dbReference>
<feature type="compositionally biased region" description="Polar residues" evidence="2">
    <location>
        <begin position="51"/>
        <end position="64"/>
    </location>
</feature>
<accession>A0A2S6CKE5</accession>
<dbReference type="EMBL" id="PNEN01000304">
    <property type="protein sequence ID" value="PPJ60180.1"/>
    <property type="molecule type" value="Genomic_DNA"/>
</dbReference>
<name>A0A2S6CKE5_9PEZI</name>
<sequence>MSVRTATFNPSPLAKATPPHLRKKGADGSTNIGAPHPRALFSFDDYREETASLQETPGSDSTGVQLPPSSPPSTAEFVDMDDDFAPKFEAPPGYFAAASKSPSVPLAASIHAPPSIKKEQDVEIPAPTAARSFAQFADPLKPSQVNDAAPVKQYEPEDLIHIGKQCSNRLPPASAVQAMFLYEMQRQSESERLFHAHMFRLARSEEDLIAQAGRFNAIEARIAKLDQQVANSNNELRITASEGRLVQQQQKIAECLDRLANVEGKSATMTVQLEILKQDQVEAAAATATEIKEAAQTAATTASANGGHQGTGPSNEAFDIMKQEIDVLFKDRDGIITKLADVNSRIDSLMSAVQQLAASSNTSIAPQMSAASPFTQRLPARTNHGDLVDLSVPKGKPAVGLNGSARADVKSFVPGKPWSG</sequence>
<gene>
    <name evidence="3" type="ORF">CBER1_09004</name>
</gene>
<dbReference type="AlphaFoldDB" id="A0A2S6CKE5"/>
<evidence type="ECO:0000256" key="2">
    <source>
        <dbReference type="SAM" id="MobiDB-lite"/>
    </source>
</evidence>
<organism evidence="3 4">
    <name type="scientific">Cercospora berteroae</name>
    <dbReference type="NCBI Taxonomy" id="357750"/>
    <lineage>
        <taxon>Eukaryota</taxon>
        <taxon>Fungi</taxon>
        <taxon>Dikarya</taxon>
        <taxon>Ascomycota</taxon>
        <taxon>Pezizomycotina</taxon>
        <taxon>Dothideomycetes</taxon>
        <taxon>Dothideomycetidae</taxon>
        <taxon>Mycosphaerellales</taxon>
        <taxon>Mycosphaerellaceae</taxon>
        <taxon>Cercospora</taxon>
    </lineage>
</organism>
<feature type="region of interest" description="Disordered" evidence="2">
    <location>
        <begin position="1"/>
        <end position="74"/>
    </location>
</feature>
<dbReference type="OrthoDB" id="3863316at2759"/>
<evidence type="ECO:0000256" key="1">
    <source>
        <dbReference type="SAM" id="Coils"/>
    </source>
</evidence>
<keyword evidence="1" id="KW-0175">Coiled coil</keyword>
<protein>
    <submittedName>
        <fullName evidence="3">Uncharacterized protein</fullName>
    </submittedName>
</protein>
<evidence type="ECO:0000313" key="4">
    <source>
        <dbReference type="Proteomes" id="UP000237631"/>
    </source>
</evidence>
<feature type="compositionally biased region" description="Polar residues" evidence="2">
    <location>
        <begin position="1"/>
        <end position="10"/>
    </location>
</feature>
<feature type="coiled-coil region" evidence="1">
    <location>
        <begin position="215"/>
        <end position="265"/>
    </location>
</feature>
<reference evidence="4" key="1">
    <citation type="journal article" date="2017" name="bioRxiv">
        <title>Conservation of a gene cluster reveals novel cercosporin biosynthetic mechanisms and extends production to the genus Colletotrichum.</title>
        <authorList>
            <person name="de Jonge R."/>
            <person name="Ebert M.K."/>
            <person name="Huitt-Roehl C.R."/>
            <person name="Pal P."/>
            <person name="Suttle J.C."/>
            <person name="Spanner R.E."/>
            <person name="Neubauer J.D."/>
            <person name="Jurick W.M.II."/>
            <person name="Stott K.A."/>
            <person name="Secor G.A."/>
            <person name="Thomma B.P.H.J."/>
            <person name="Van de Peer Y."/>
            <person name="Townsend C.A."/>
            <person name="Bolton M.D."/>
        </authorList>
    </citation>
    <scope>NUCLEOTIDE SEQUENCE [LARGE SCALE GENOMIC DNA]</scope>
    <source>
        <strain evidence="4">CBS538.71</strain>
    </source>
</reference>
<evidence type="ECO:0000313" key="3">
    <source>
        <dbReference type="EMBL" id="PPJ60180.1"/>
    </source>
</evidence>
<proteinExistence type="predicted"/>